<evidence type="ECO:0000256" key="1">
    <source>
        <dbReference type="SAM" id="Phobius"/>
    </source>
</evidence>
<dbReference type="EMBL" id="MFKX01000007">
    <property type="protein sequence ID" value="OGG58044.1"/>
    <property type="molecule type" value="Genomic_DNA"/>
</dbReference>
<organism evidence="2 3">
    <name type="scientific">Candidatus Kaiserbacteria bacterium RIFCSPHIGHO2_01_FULL_55_17</name>
    <dbReference type="NCBI Taxonomy" id="1798484"/>
    <lineage>
        <taxon>Bacteria</taxon>
        <taxon>Candidatus Kaiseribacteriota</taxon>
    </lineage>
</organism>
<proteinExistence type="predicted"/>
<feature type="transmembrane region" description="Helical" evidence="1">
    <location>
        <begin position="34"/>
        <end position="58"/>
    </location>
</feature>
<keyword evidence="1" id="KW-0472">Membrane</keyword>
<dbReference type="AlphaFoldDB" id="A0A1F6D9C5"/>
<keyword evidence="1" id="KW-1133">Transmembrane helix</keyword>
<accession>A0A1F6D9C5</accession>
<name>A0A1F6D9C5_9BACT</name>
<evidence type="ECO:0000313" key="2">
    <source>
        <dbReference type="EMBL" id="OGG58044.1"/>
    </source>
</evidence>
<keyword evidence="1" id="KW-0812">Transmembrane</keyword>
<protein>
    <submittedName>
        <fullName evidence="2">Uncharacterized protein</fullName>
    </submittedName>
</protein>
<feature type="transmembrane region" description="Helical" evidence="1">
    <location>
        <begin position="100"/>
        <end position="118"/>
    </location>
</feature>
<reference evidence="2 3" key="1">
    <citation type="journal article" date="2016" name="Nat. Commun.">
        <title>Thousands of microbial genomes shed light on interconnected biogeochemical processes in an aquifer system.</title>
        <authorList>
            <person name="Anantharaman K."/>
            <person name="Brown C.T."/>
            <person name="Hug L.A."/>
            <person name="Sharon I."/>
            <person name="Castelle C.J."/>
            <person name="Probst A.J."/>
            <person name="Thomas B.C."/>
            <person name="Singh A."/>
            <person name="Wilkins M.J."/>
            <person name="Karaoz U."/>
            <person name="Brodie E.L."/>
            <person name="Williams K.H."/>
            <person name="Hubbard S.S."/>
            <person name="Banfield J.F."/>
        </authorList>
    </citation>
    <scope>NUCLEOTIDE SEQUENCE [LARGE SCALE GENOMIC DNA]</scope>
</reference>
<dbReference type="Proteomes" id="UP000177958">
    <property type="component" value="Unassembled WGS sequence"/>
</dbReference>
<evidence type="ECO:0000313" key="3">
    <source>
        <dbReference type="Proteomes" id="UP000177958"/>
    </source>
</evidence>
<gene>
    <name evidence="2" type="ORF">A2853_00940</name>
</gene>
<sequence>MEQYRSIIRATAFALGVVPLNASALTLPQVVGLFHIVVGFLLTFTVLIFVVGFSVYVARFNTWPSHRDAAIRGLEWAVTMLFVLLVVLAIINAIQNHGAIALPILAFVVIVAVAVLIIRMAGSGAKKPPPANARGRRP</sequence>
<feature type="transmembrane region" description="Helical" evidence="1">
    <location>
        <begin position="70"/>
        <end position="94"/>
    </location>
</feature>
<comment type="caution">
    <text evidence="2">The sequence shown here is derived from an EMBL/GenBank/DDBJ whole genome shotgun (WGS) entry which is preliminary data.</text>
</comment>